<dbReference type="Proteomes" id="UP000260351">
    <property type="component" value="Unassembled WGS sequence"/>
</dbReference>
<accession>A0A3E1KAL3</accession>
<evidence type="ECO:0000313" key="6">
    <source>
        <dbReference type="Proteomes" id="UP000260351"/>
    </source>
</evidence>
<organism evidence="5 6">
    <name type="scientific">Wenzhouxiangella sediminis</name>
    <dbReference type="NCBI Taxonomy" id="1792836"/>
    <lineage>
        <taxon>Bacteria</taxon>
        <taxon>Pseudomonadati</taxon>
        <taxon>Pseudomonadota</taxon>
        <taxon>Gammaproteobacteria</taxon>
        <taxon>Chromatiales</taxon>
        <taxon>Wenzhouxiangellaceae</taxon>
        <taxon>Wenzhouxiangella</taxon>
    </lineage>
</organism>
<keyword evidence="3" id="KW-0560">Oxidoreductase</keyword>
<sequence length="229" mass="23821">MARQRRTALVTGANRGIGLAIARGLAQRDIHVLAAARSVDKAQAAVGEIGGAVTGVALDLSEPGIAGEAATQLADAYGPIDILVNNAGVLVTDDLDDLQLADFVHALQVHVIAAFELIQSLGVPMRERGWGRIVNMTSGWGAFAENLEGPFAYAVSKAGLNALTVKAAQALGDAVKVNSACPGWVRTDMGGDSAPRSVEEGADTPIWLATLPDDGPTGGFFRSRRPIDW</sequence>
<gene>
    <name evidence="5" type="ORF">DZC52_04825</name>
</gene>
<dbReference type="PANTHER" id="PTHR43963:SF6">
    <property type="entry name" value="CHAIN DEHYDROGENASE FAMILY PROTEIN, PUTATIVE (AFU_ORTHOLOGUE AFUA_3G15350)-RELATED"/>
    <property type="match status" value="1"/>
</dbReference>
<dbReference type="GO" id="GO:0016491">
    <property type="term" value="F:oxidoreductase activity"/>
    <property type="evidence" value="ECO:0007669"/>
    <property type="project" value="UniProtKB-KW"/>
</dbReference>
<evidence type="ECO:0000256" key="4">
    <source>
        <dbReference type="RuleBase" id="RU000363"/>
    </source>
</evidence>
<comment type="similarity">
    <text evidence="1 4">Belongs to the short-chain dehydrogenases/reductases (SDR) family.</text>
</comment>
<dbReference type="EMBL" id="QUZK01000021">
    <property type="protein sequence ID" value="RFF31388.1"/>
    <property type="molecule type" value="Genomic_DNA"/>
</dbReference>
<dbReference type="Pfam" id="PF00106">
    <property type="entry name" value="adh_short"/>
    <property type="match status" value="1"/>
</dbReference>
<evidence type="ECO:0000256" key="1">
    <source>
        <dbReference type="ARBA" id="ARBA00006484"/>
    </source>
</evidence>
<keyword evidence="6" id="KW-1185">Reference proteome</keyword>
<comment type="caution">
    <text evidence="5">The sequence shown here is derived from an EMBL/GenBank/DDBJ whole genome shotgun (WGS) entry which is preliminary data.</text>
</comment>
<keyword evidence="2" id="KW-0521">NADP</keyword>
<dbReference type="SUPFAM" id="SSF51735">
    <property type="entry name" value="NAD(P)-binding Rossmann-fold domains"/>
    <property type="match status" value="1"/>
</dbReference>
<protein>
    <submittedName>
        <fullName evidence="5">SDR family NAD(P)-dependent oxidoreductase</fullName>
    </submittedName>
</protein>
<evidence type="ECO:0000256" key="2">
    <source>
        <dbReference type="ARBA" id="ARBA00022857"/>
    </source>
</evidence>
<dbReference type="RefSeq" id="WP_116649994.1">
    <property type="nucleotide sequence ID" value="NZ_QUZK01000021.1"/>
</dbReference>
<dbReference type="PANTHER" id="PTHR43963">
    <property type="entry name" value="CARBONYL REDUCTASE 1-RELATED"/>
    <property type="match status" value="1"/>
</dbReference>
<dbReference type="InterPro" id="IPR036291">
    <property type="entry name" value="NAD(P)-bd_dom_sf"/>
</dbReference>
<dbReference type="InterPro" id="IPR002347">
    <property type="entry name" value="SDR_fam"/>
</dbReference>
<evidence type="ECO:0000256" key="3">
    <source>
        <dbReference type="ARBA" id="ARBA00023002"/>
    </source>
</evidence>
<name>A0A3E1KAL3_9GAMM</name>
<dbReference type="OrthoDB" id="5786478at2"/>
<proteinExistence type="inferred from homology"/>
<dbReference type="Gene3D" id="3.40.50.720">
    <property type="entry name" value="NAD(P)-binding Rossmann-like Domain"/>
    <property type="match status" value="1"/>
</dbReference>
<dbReference type="AlphaFoldDB" id="A0A3E1KAL3"/>
<dbReference type="PRINTS" id="PR00081">
    <property type="entry name" value="GDHRDH"/>
</dbReference>
<evidence type="ECO:0000313" key="5">
    <source>
        <dbReference type="EMBL" id="RFF31388.1"/>
    </source>
</evidence>
<dbReference type="PRINTS" id="PR00080">
    <property type="entry name" value="SDRFAMILY"/>
</dbReference>
<reference evidence="5 6" key="1">
    <citation type="submission" date="2018-08" db="EMBL/GenBank/DDBJ databases">
        <title>Wenzhouxiangella salilacus sp. nov., a novel bacterium isolated from a saline lake in Xinjiang Province, China.</title>
        <authorList>
            <person name="Han S."/>
        </authorList>
    </citation>
    <scope>NUCLEOTIDE SEQUENCE [LARGE SCALE GENOMIC DNA]</scope>
    <source>
        <strain evidence="5 6">XDB06</strain>
    </source>
</reference>